<accession>A0ACC8ER18</accession>
<dbReference type="Proteomes" id="UP000250078">
    <property type="component" value="Unassembled WGS sequence"/>
</dbReference>
<feature type="non-terminal residue" evidence="1">
    <location>
        <position position="1"/>
    </location>
</feature>
<dbReference type="EMBL" id="KV748245">
    <property type="protein sequence ID" value="OCK88253.1"/>
    <property type="molecule type" value="Genomic_DNA"/>
</dbReference>
<proteinExistence type="predicted"/>
<sequence length="137" mass="16671">NVGTKYGTFKLLYSHIIMLEDRYTEVLQFDIIYIDILTGSNPKNFEDKLKIKTIELVDCKDVIKDTKFKRPYGRESLIRIVFRLIEWDYYGHIGTWEKTFHLISWTVREWLYNHIPLFILTSICFARYFLILWRAHR</sequence>
<evidence type="ECO:0000313" key="1">
    <source>
        <dbReference type="EMBL" id="OCK88253.1"/>
    </source>
</evidence>
<protein>
    <submittedName>
        <fullName evidence="1">Uncharacterized protein</fullName>
    </submittedName>
</protein>
<name>A0ACC8ER18_9PEZI</name>
<gene>
    <name evidence="1" type="ORF">K441DRAFT_669399</name>
</gene>
<evidence type="ECO:0000313" key="2">
    <source>
        <dbReference type="Proteomes" id="UP000250078"/>
    </source>
</evidence>
<organism evidence="1 2">
    <name type="scientific">Cenococcum geophilum 1.58</name>
    <dbReference type="NCBI Taxonomy" id="794803"/>
    <lineage>
        <taxon>Eukaryota</taxon>
        <taxon>Fungi</taxon>
        <taxon>Dikarya</taxon>
        <taxon>Ascomycota</taxon>
        <taxon>Pezizomycotina</taxon>
        <taxon>Dothideomycetes</taxon>
        <taxon>Pleosporomycetidae</taxon>
        <taxon>Gloniales</taxon>
        <taxon>Gloniaceae</taxon>
        <taxon>Cenococcum</taxon>
    </lineage>
</organism>
<reference evidence="1 2" key="1">
    <citation type="journal article" date="2016" name="Nat. Commun.">
        <title>Ectomycorrhizal ecology is imprinted in the genome of the dominant symbiotic fungus Cenococcum geophilum.</title>
        <authorList>
            <consortium name="DOE Joint Genome Institute"/>
            <person name="Peter M."/>
            <person name="Kohler A."/>
            <person name="Ohm R.A."/>
            <person name="Kuo A."/>
            <person name="Krutzmann J."/>
            <person name="Morin E."/>
            <person name="Arend M."/>
            <person name="Barry K.W."/>
            <person name="Binder M."/>
            <person name="Choi C."/>
            <person name="Clum A."/>
            <person name="Copeland A."/>
            <person name="Grisel N."/>
            <person name="Haridas S."/>
            <person name="Kipfer T."/>
            <person name="LaButti K."/>
            <person name="Lindquist E."/>
            <person name="Lipzen A."/>
            <person name="Maire R."/>
            <person name="Meier B."/>
            <person name="Mihaltcheva S."/>
            <person name="Molinier V."/>
            <person name="Murat C."/>
            <person name="Poggeler S."/>
            <person name="Quandt C.A."/>
            <person name="Sperisen C."/>
            <person name="Tritt A."/>
            <person name="Tisserant E."/>
            <person name="Crous P.W."/>
            <person name="Henrissat B."/>
            <person name="Nehls U."/>
            <person name="Egli S."/>
            <person name="Spatafora J.W."/>
            <person name="Grigoriev I.V."/>
            <person name="Martin F.M."/>
        </authorList>
    </citation>
    <scope>NUCLEOTIDE SEQUENCE [LARGE SCALE GENOMIC DNA]</scope>
    <source>
        <strain evidence="1 2">1.58</strain>
    </source>
</reference>
<keyword evidence="2" id="KW-1185">Reference proteome</keyword>